<sequence length="256" mass="28187">MIRKTIAIVLFAAGALLPVVLTLIHNTGIAWPTSVVLFVVGGGLWLSARPKPQLVYAPDMRPGEVPVSQGYSVPPQTKATVLIDKMIDRTLVHLIPAHAEKAVVWPILVAIVMGGLGLFFGGIAADLTRNPLWLVFWGVLGFAPAFLSSRILNKDPRGEVFATRLNVTDSYIEARDAEGEMEMYQKGKIDRLTKEPVYLSELGKHKIQQDRFDWYAKYSFALFITYEGKKIAIASGLDAPVAETAFQAVCKQLDFS</sequence>
<dbReference type="EMBL" id="JADIKM010000001">
    <property type="protein sequence ID" value="MFK2902995.1"/>
    <property type="molecule type" value="Genomic_DNA"/>
</dbReference>
<name>A0ABW8JRU0_9GAMM</name>
<evidence type="ECO:0008006" key="4">
    <source>
        <dbReference type="Google" id="ProtNLM"/>
    </source>
</evidence>
<comment type="caution">
    <text evidence="2">The sequence shown here is derived from an EMBL/GenBank/DDBJ whole genome shotgun (WGS) entry which is preliminary data.</text>
</comment>
<keyword evidence="3" id="KW-1185">Reference proteome</keyword>
<feature type="transmembrane region" description="Helical" evidence="1">
    <location>
        <begin position="30"/>
        <end position="48"/>
    </location>
</feature>
<evidence type="ECO:0000256" key="1">
    <source>
        <dbReference type="SAM" id="Phobius"/>
    </source>
</evidence>
<feature type="transmembrane region" description="Helical" evidence="1">
    <location>
        <begin position="7"/>
        <end position="24"/>
    </location>
</feature>
<keyword evidence="1" id="KW-1133">Transmembrane helix</keyword>
<keyword evidence="1" id="KW-0472">Membrane</keyword>
<protein>
    <recommendedName>
        <fullName evidence="4">YcxB-like protein domain-containing protein</fullName>
    </recommendedName>
</protein>
<keyword evidence="1" id="KW-0812">Transmembrane</keyword>
<evidence type="ECO:0000313" key="2">
    <source>
        <dbReference type="EMBL" id="MFK2902995.1"/>
    </source>
</evidence>
<evidence type="ECO:0000313" key="3">
    <source>
        <dbReference type="Proteomes" id="UP001620460"/>
    </source>
</evidence>
<feature type="transmembrane region" description="Helical" evidence="1">
    <location>
        <begin position="103"/>
        <end position="125"/>
    </location>
</feature>
<accession>A0ABW8JRU0</accession>
<dbReference type="RefSeq" id="WP_404630108.1">
    <property type="nucleotide sequence ID" value="NZ_JADIKM010000001.1"/>
</dbReference>
<gene>
    <name evidence="2" type="ORF">ISP17_03400</name>
</gene>
<feature type="transmembrane region" description="Helical" evidence="1">
    <location>
        <begin position="131"/>
        <end position="147"/>
    </location>
</feature>
<dbReference type="Proteomes" id="UP001620460">
    <property type="component" value="Unassembled WGS sequence"/>
</dbReference>
<reference evidence="2 3" key="1">
    <citation type="submission" date="2020-10" db="EMBL/GenBank/DDBJ databases">
        <title>Phylogeny of dyella-like bacteria.</title>
        <authorList>
            <person name="Fu J."/>
        </authorList>
    </citation>
    <scope>NUCLEOTIDE SEQUENCE [LARGE SCALE GENOMIC DNA]</scope>
    <source>
        <strain evidence="2 3">Gsoil3046</strain>
    </source>
</reference>
<organism evidence="2 3">
    <name type="scientific">Dyella ginsengisoli</name>
    <dbReference type="NCBI Taxonomy" id="363848"/>
    <lineage>
        <taxon>Bacteria</taxon>
        <taxon>Pseudomonadati</taxon>
        <taxon>Pseudomonadota</taxon>
        <taxon>Gammaproteobacteria</taxon>
        <taxon>Lysobacterales</taxon>
        <taxon>Rhodanobacteraceae</taxon>
        <taxon>Dyella</taxon>
    </lineage>
</organism>
<proteinExistence type="predicted"/>